<dbReference type="InterPro" id="IPR045336">
    <property type="entry name" value="MmgE_PrpD_N"/>
</dbReference>
<evidence type="ECO:0000313" key="5">
    <source>
        <dbReference type="Proteomes" id="UP001453229"/>
    </source>
</evidence>
<dbReference type="RefSeq" id="WP_342595460.1">
    <property type="nucleotide sequence ID" value="NZ_CP151919.1"/>
</dbReference>
<dbReference type="SUPFAM" id="SSF103378">
    <property type="entry name" value="2-methylcitrate dehydratase PrpD"/>
    <property type="match status" value="1"/>
</dbReference>
<dbReference type="PANTHER" id="PTHR16943">
    <property type="entry name" value="2-METHYLCITRATE DEHYDRATASE-RELATED"/>
    <property type="match status" value="1"/>
</dbReference>
<evidence type="ECO:0000313" key="4">
    <source>
        <dbReference type="EMBL" id="XAD54930.1"/>
    </source>
</evidence>
<dbReference type="InterPro" id="IPR042188">
    <property type="entry name" value="MmgE/PrpD_sf_2"/>
</dbReference>
<evidence type="ECO:0000259" key="3">
    <source>
        <dbReference type="Pfam" id="PF19305"/>
    </source>
</evidence>
<keyword evidence="5" id="KW-1185">Reference proteome</keyword>
<dbReference type="Gene3D" id="1.10.4100.10">
    <property type="entry name" value="2-methylcitrate dehydratase PrpD"/>
    <property type="match status" value="1"/>
</dbReference>
<proteinExistence type="inferred from homology"/>
<dbReference type="InterPro" id="IPR045337">
    <property type="entry name" value="MmgE_PrpD_C"/>
</dbReference>
<dbReference type="Pfam" id="PF19305">
    <property type="entry name" value="MmgE_PrpD_C"/>
    <property type="match status" value="1"/>
</dbReference>
<accession>A0ABZ3CV33</accession>
<dbReference type="EMBL" id="CP151919">
    <property type="protein sequence ID" value="XAD54930.1"/>
    <property type="molecule type" value="Genomic_DNA"/>
</dbReference>
<feature type="domain" description="MmgE/PrpD N-terminal" evidence="2">
    <location>
        <begin position="47"/>
        <end position="289"/>
    </location>
</feature>
<dbReference type="Gene3D" id="3.30.1330.120">
    <property type="entry name" value="2-methylcitrate dehydratase PrpD"/>
    <property type="match status" value="1"/>
</dbReference>
<reference evidence="4 5" key="1">
    <citation type="submission" date="2024-04" db="EMBL/GenBank/DDBJ databases">
        <title>Salinicola lusitanus LLJ914,a marine bacterium isolated from the Okinawa Trough.</title>
        <authorList>
            <person name="Li J."/>
        </authorList>
    </citation>
    <scope>NUCLEOTIDE SEQUENCE [LARGE SCALE GENOMIC DNA]</scope>
    <source>
        <strain evidence="4 5">LLJ914</strain>
    </source>
</reference>
<protein>
    <submittedName>
        <fullName evidence="4">MmgE/PrpD family protein</fullName>
    </submittedName>
</protein>
<comment type="similarity">
    <text evidence="1">Belongs to the PrpD family.</text>
</comment>
<dbReference type="InterPro" id="IPR042183">
    <property type="entry name" value="MmgE/PrpD_sf_1"/>
</dbReference>
<feature type="domain" description="MmgE/PrpD C-terminal" evidence="3">
    <location>
        <begin position="315"/>
        <end position="482"/>
    </location>
</feature>
<dbReference type="InterPro" id="IPR036148">
    <property type="entry name" value="MmgE/PrpD_sf"/>
</dbReference>
<evidence type="ECO:0000259" key="2">
    <source>
        <dbReference type="Pfam" id="PF03972"/>
    </source>
</evidence>
<name>A0ABZ3CV33_9GAMM</name>
<dbReference type="Pfam" id="PF03972">
    <property type="entry name" value="MmgE_PrpD_N"/>
    <property type="match status" value="1"/>
</dbReference>
<dbReference type="PANTHER" id="PTHR16943:SF8">
    <property type="entry name" value="2-METHYLCITRATE DEHYDRATASE"/>
    <property type="match status" value="1"/>
</dbReference>
<evidence type="ECO:0000256" key="1">
    <source>
        <dbReference type="ARBA" id="ARBA00006174"/>
    </source>
</evidence>
<organism evidence="4 5">
    <name type="scientific">Salinicola lusitanus</name>
    <dbReference type="NCBI Taxonomy" id="1949085"/>
    <lineage>
        <taxon>Bacteria</taxon>
        <taxon>Pseudomonadati</taxon>
        <taxon>Pseudomonadota</taxon>
        <taxon>Gammaproteobacteria</taxon>
        <taxon>Oceanospirillales</taxon>
        <taxon>Halomonadaceae</taxon>
        <taxon>Salinicola</taxon>
    </lineage>
</organism>
<sequence length="500" mass="53990">MHRFARSLPTGDFASFIIRRKESSMSVANNVFAKMPEQTHITAEAVAFIEGVRFSDIPEEVVRIGTRCLLDGLGLFVAGSEEQTVRLLADEAEDTQGRADAYLLSKGEVKVPAAMAARVIGTAGHAHDWDDSQVSKDPDHIYGLLTHPTIPSLTATLVMSQKLGGVTGTRFMEAFLTGFEVECKISEWMLPQHYMRGMHSSGTVGTFGAFASAAKLIGLSGDKLRHGFGIAASLAAGIRCNFGTMTKPLHVGRASENGVTAALLAERGFTADPDALDGPWGFMAVQGGGVSAEKLQQGFGRVWTIIEPGVSIKPYPCGVLTHPTIDLMLRLVTEGDVAPDNIEQVTVHAGSNILNPIRYPVAANHLQAKFSLPAALAMIALDRQAGKREFSDAFVASQAMQDMQRRIRTEFDAEIEGQGFDKMRSRITIQLKDGHEISGWADERYRGGPENPLTDAELEGKVRSCCNGVLSPEAQDNLIRTAWSVTDLPDASAIAELIRV</sequence>
<gene>
    <name evidence="4" type="ORF">AAGT95_02840</name>
</gene>
<dbReference type="Proteomes" id="UP001453229">
    <property type="component" value="Chromosome"/>
</dbReference>
<dbReference type="InterPro" id="IPR005656">
    <property type="entry name" value="MmgE_PrpD"/>
</dbReference>